<feature type="signal peptide" evidence="2">
    <location>
        <begin position="1"/>
        <end position="25"/>
    </location>
</feature>
<evidence type="ECO:0000313" key="4">
    <source>
        <dbReference type="Proteomes" id="UP000306145"/>
    </source>
</evidence>
<sequence>MSTKATRRGYAASAALLLVVAMLTGCDLPVAGGNDPALAGPATTGPALGGRPAAGQA</sequence>
<name>A0A5C4QYF2_9ACTN</name>
<accession>A0A5C4QYF2</accession>
<keyword evidence="2" id="KW-0732">Signal</keyword>
<feature type="region of interest" description="Disordered" evidence="1">
    <location>
        <begin position="37"/>
        <end position="57"/>
    </location>
</feature>
<keyword evidence="4" id="KW-1185">Reference proteome</keyword>
<gene>
    <name evidence="3" type="ORF">FHG89_04230</name>
</gene>
<proteinExistence type="predicted"/>
<evidence type="ECO:0000256" key="1">
    <source>
        <dbReference type="SAM" id="MobiDB-lite"/>
    </source>
</evidence>
<protein>
    <submittedName>
        <fullName evidence="3">MFS transporter</fullName>
    </submittedName>
</protein>
<evidence type="ECO:0000313" key="3">
    <source>
        <dbReference type="EMBL" id="TNH31097.1"/>
    </source>
</evidence>
<reference evidence="3 4" key="1">
    <citation type="submission" date="2019-06" db="EMBL/GenBank/DDBJ databases">
        <title>Micromonospora ordensis sp. nov., isolated from deep marine sediment.</title>
        <authorList>
            <person name="Veyisoglu A."/>
            <person name="Carro L."/>
            <person name="Klenk H.-P."/>
            <person name="Sahin N."/>
        </authorList>
    </citation>
    <scope>NUCLEOTIDE SEQUENCE [LARGE SCALE GENOMIC DNA]</scope>
    <source>
        <strain evidence="3 4">S2509</strain>
    </source>
</reference>
<dbReference type="EMBL" id="VDFY01000087">
    <property type="protein sequence ID" value="TNH31097.1"/>
    <property type="molecule type" value="Genomic_DNA"/>
</dbReference>
<dbReference type="AlphaFoldDB" id="A0A5C4QYF2"/>
<organism evidence="3 4">
    <name type="scientific">Micromonospora orduensis</name>
    <dbReference type="NCBI Taxonomy" id="1420891"/>
    <lineage>
        <taxon>Bacteria</taxon>
        <taxon>Bacillati</taxon>
        <taxon>Actinomycetota</taxon>
        <taxon>Actinomycetes</taxon>
        <taxon>Micromonosporales</taxon>
        <taxon>Micromonosporaceae</taxon>
        <taxon>Micromonospora</taxon>
    </lineage>
</organism>
<dbReference type="Proteomes" id="UP000306145">
    <property type="component" value="Unassembled WGS sequence"/>
</dbReference>
<evidence type="ECO:0000256" key="2">
    <source>
        <dbReference type="SAM" id="SignalP"/>
    </source>
</evidence>
<feature type="chain" id="PRO_5038887555" evidence="2">
    <location>
        <begin position="26"/>
        <end position="57"/>
    </location>
</feature>
<feature type="non-terminal residue" evidence="3">
    <location>
        <position position="57"/>
    </location>
</feature>
<dbReference type="PROSITE" id="PS51257">
    <property type="entry name" value="PROKAR_LIPOPROTEIN"/>
    <property type="match status" value="1"/>
</dbReference>
<comment type="caution">
    <text evidence="3">The sequence shown here is derived from an EMBL/GenBank/DDBJ whole genome shotgun (WGS) entry which is preliminary data.</text>
</comment>